<dbReference type="EMBL" id="KT883877">
    <property type="protein sequence ID" value="AMQ24263.1"/>
    <property type="molecule type" value="mRNA"/>
</dbReference>
<name>A0A142D9Z0_9EUKA</name>
<dbReference type="SUPFAM" id="SSF55909">
    <property type="entry name" value="Pentein"/>
    <property type="match status" value="1"/>
</dbReference>
<dbReference type="EC" id="3.5.3.6" evidence="1"/>
<keyword evidence="1" id="KW-0378">Hydrolase</keyword>
<dbReference type="PANTHER" id="PTHR47271:SF2">
    <property type="entry name" value="ARGININE DEIMINASE"/>
    <property type="match status" value="1"/>
</dbReference>
<sequence>MQDIHVPETVPVEKSYYNLSAVQESLAQSPIFQYDENDIPRLVITHEPEFAQTLGSIHPDAFLFSKAVDLKLAKQQHRNFRETIRKHTGALVFTVREILLMGCDDLRHRAELEEFASHCIHYRLENGLKQEDLSEKEVALLDDEYKRASLKKMTDVQLVDVIMSQPTIIIEKPDPSKHFVSHKIEMEPLTNLTFCRDQQITTAKGVVMGSMNMVQRQMETLLMLHVFKKLGIPIVGKIPAEEGATLEGGDFLPGGSDICFIGCGLRTNMKAIDYMLRNDLFGTRRVAVVEDKWDINPDRLHLDTVFGLLDAHNCIVSEDIIGEESKIKRLVTEYVKNDISGQYEISVKEMEFTHYLRENKYNIIPIPADVQLVLGCNILNIGKGRIICTHETCGRLIVEQAMKASASSSSSELTSPPFTGSVHVIPFSEIVSMNGGVHCASFVCRYPPDAQFVTRMATPGFGPMSNVPNLSSPVLSVSHSEHTLPPVSTTPTTKTFSAPLIRGVVHGIASLGNQ</sequence>
<dbReference type="OrthoDB" id="5590314at2759"/>
<dbReference type="GeneID" id="94214323"/>
<dbReference type="RefSeq" id="XP_067736407.1">
    <property type="nucleotide sequence ID" value="XM_067878750.1"/>
</dbReference>
<dbReference type="GO" id="GO:0016990">
    <property type="term" value="F:arginine deiminase activity"/>
    <property type="evidence" value="ECO:0007669"/>
    <property type="project" value="UniProtKB-EC"/>
</dbReference>
<dbReference type="Gene3D" id="3.75.10.10">
    <property type="entry name" value="L-arginine/glycine Amidinotransferase, Chain A"/>
    <property type="match status" value="1"/>
</dbReference>
<reference evidence="1" key="1">
    <citation type="submission" date="2015-10" db="EMBL/GenBank/DDBJ databases">
        <title>Arginine deiminase pathway enzymes: evolutionary history in metamonads and other eukaryotes.</title>
        <authorList>
            <person name="Novak L."/>
            <person name="Zubacova Z."/>
            <person name="Karnkowska A."/>
            <person name="Kolisko M."/>
            <person name="Hroudova M."/>
            <person name="Stairs C.W."/>
            <person name="Simpson A.G.B."/>
            <person name="Keeling P.J."/>
            <person name="Roger A.J."/>
            <person name="Cepicka I."/>
            <person name="Hampl V."/>
        </authorList>
    </citation>
    <scope>NUCLEOTIDE SEQUENCE</scope>
</reference>
<proteinExistence type="evidence at transcript level"/>
<protein>
    <submittedName>
        <fullName evidence="1">Arginine deiminase</fullName>
        <ecNumber evidence="1">3.5.3.6</ecNumber>
    </submittedName>
</protein>
<accession>A0A142D9Z0</accession>
<dbReference type="Pfam" id="PF02274">
    <property type="entry name" value="ADI"/>
    <property type="match status" value="1"/>
</dbReference>
<evidence type="ECO:0000313" key="1">
    <source>
        <dbReference type="EMBL" id="AMQ24263.1"/>
    </source>
</evidence>
<dbReference type="AlphaFoldDB" id="A0A142D9Z0"/>
<organism evidence="1">
    <name type="scientific">Monocercomonoides exilis</name>
    <dbReference type="NCBI Taxonomy" id="2049356"/>
    <lineage>
        <taxon>Eukaryota</taxon>
        <taxon>Metamonada</taxon>
        <taxon>Preaxostyla</taxon>
        <taxon>Oxymonadida</taxon>
        <taxon>Polymastigidae</taxon>
        <taxon>Monocercomonoides</taxon>
    </lineage>
</organism>
<dbReference type="PANTHER" id="PTHR47271">
    <property type="entry name" value="ARGININE DEIMINASE"/>
    <property type="match status" value="1"/>
</dbReference>
<dbReference type="VEuPathDB" id="GiardiaDB:MONOS_8346"/>
<dbReference type="GO" id="GO:0019546">
    <property type="term" value="P:L-arginine deiminase pathway"/>
    <property type="evidence" value="ECO:0007669"/>
    <property type="project" value="TreeGrafter"/>
</dbReference>